<proteinExistence type="predicted"/>
<evidence type="ECO:0000256" key="1">
    <source>
        <dbReference type="SAM" id="SignalP"/>
    </source>
</evidence>
<protein>
    <recommendedName>
        <fullName evidence="4">Bacterial Ig-like domain-containing protein</fullName>
    </recommendedName>
</protein>
<evidence type="ECO:0000313" key="2">
    <source>
        <dbReference type="EMBL" id="AUW94378.1"/>
    </source>
</evidence>
<feature type="signal peptide" evidence="1">
    <location>
        <begin position="1"/>
        <end position="31"/>
    </location>
</feature>
<sequence>MRTKNKKTLSRLMIGAAFTGMALFPVSSVFAAPAGTVSITETERAPAPGGSDTFTATSTNIPNVEYQFWVEQDNTWRVAQNWSPSRTVTLRNLTKGSYLMTVYAAPKGQYLHPINTTPEGTVPVVSTFVNSAVTVTGPASINEGQAITLSAQATNISPVLYQFWYETPSGVWKASGNYSSANHFTFTAAQTGVYRYIAYAKMPDAIDDAQGAGYSAVGTTQSQPAIEAKVPKAANISTTPIAITASFDQNGSLVASENIPLSDYNASTQTASFLPPSTLAAGTYTVTVLFEMSNANFVASPEQTYTQQ</sequence>
<name>A0ABN5H120_9FIRM</name>
<evidence type="ECO:0000313" key="3">
    <source>
        <dbReference type="Proteomes" id="UP000325292"/>
    </source>
</evidence>
<reference evidence="2 3" key="1">
    <citation type="journal article" date="2019" name="Sci. Rep.">
        <title>Sulfobacillus thermotolerans: new insights into resistance and metabolic capacities of acidophilic chemolithotrophs.</title>
        <authorList>
            <person name="Panyushkina A.E."/>
            <person name="Babenko V.V."/>
            <person name="Nikitina A.S."/>
            <person name="Selezneva O.V."/>
            <person name="Tsaplina I.A."/>
            <person name="Letarova M.A."/>
            <person name="Kostryukova E.S."/>
            <person name="Letarov A.V."/>
        </authorList>
    </citation>
    <scope>NUCLEOTIDE SEQUENCE [LARGE SCALE GENOMIC DNA]</scope>
    <source>
        <strain evidence="2 3">Kr1</strain>
    </source>
</reference>
<feature type="chain" id="PRO_5046806312" description="Bacterial Ig-like domain-containing protein" evidence="1">
    <location>
        <begin position="32"/>
        <end position="308"/>
    </location>
</feature>
<keyword evidence="3" id="KW-1185">Reference proteome</keyword>
<gene>
    <name evidence="2" type="ORF">BXT84_10865</name>
</gene>
<accession>A0ABN5H120</accession>
<organism evidence="2 3">
    <name type="scientific">Sulfobacillus thermotolerans</name>
    <dbReference type="NCBI Taxonomy" id="338644"/>
    <lineage>
        <taxon>Bacteria</taxon>
        <taxon>Bacillati</taxon>
        <taxon>Bacillota</taxon>
        <taxon>Clostridia</taxon>
        <taxon>Eubacteriales</taxon>
        <taxon>Clostridiales Family XVII. Incertae Sedis</taxon>
        <taxon>Sulfobacillus</taxon>
    </lineage>
</organism>
<keyword evidence="1" id="KW-0732">Signal</keyword>
<evidence type="ECO:0008006" key="4">
    <source>
        <dbReference type="Google" id="ProtNLM"/>
    </source>
</evidence>
<dbReference type="EMBL" id="CP019454">
    <property type="protein sequence ID" value="AUW94378.1"/>
    <property type="molecule type" value="Genomic_DNA"/>
</dbReference>
<dbReference type="Proteomes" id="UP000325292">
    <property type="component" value="Chromosome"/>
</dbReference>